<dbReference type="EMBL" id="NBNE01007124">
    <property type="protein sequence ID" value="OWZ01066.1"/>
    <property type="molecule type" value="Genomic_DNA"/>
</dbReference>
<evidence type="ECO:0000313" key="2">
    <source>
        <dbReference type="Proteomes" id="UP000198211"/>
    </source>
</evidence>
<reference evidence="2" key="1">
    <citation type="submission" date="2017-03" db="EMBL/GenBank/DDBJ databases">
        <title>Phytopthora megakarya and P. palmivora, two closely related causual agents of cacao black pod achieved similar genome size and gene model numbers by different mechanisms.</title>
        <authorList>
            <person name="Ali S."/>
            <person name="Shao J."/>
            <person name="Larry D.J."/>
            <person name="Kronmiller B."/>
            <person name="Shen D."/>
            <person name="Strem M.D."/>
            <person name="Melnick R.L."/>
            <person name="Guiltinan M.J."/>
            <person name="Tyler B.M."/>
            <person name="Meinhardt L.W."/>
            <person name="Bailey B.A."/>
        </authorList>
    </citation>
    <scope>NUCLEOTIDE SEQUENCE [LARGE SCALE GENOMIC DNA]</scope>
    <source>
        <strain evidence="2">zdho120</strain>
    </source>
</reference>
<dbReference type="OrthoDB" id="121662at2759"/>
<evidence type="ECO:0000313" key="1">
    <source>
        <dbReference type="EMBL" id="OWZ01066.1"/>
    </source>
</evidence>
<sequence>MSDLNVSAHALQGAIASRQQRFQPNFPRSTCFTRYSCNRFQRRVAQLAPWTGSTGGHYRVQGRQSKDRHVRFTGNVQRKPQRVVPLEVLVALPKHQGKALCMKYISVQGCRSQGISCIYEDRAHFEPASLPAVVRDHIEKHCGGLQQSVPNGEALEA</sequence>
<organism evidence="1 2">
    <name type="scientific">Phytophthora megakarya</name>
    <dbReference type="NCBI Taxonomy" id="4795"/>
    <lineage>
        <taxon>Eukaryota</taxon>
        <taxon>Sar</taxon>
        <taxon>Stramenopiles</taxon>
        <taxon>Oomycota</taxon>
        <taxon>Peronosporomycetes</taxon>
        <taxon>Peronosporales</taxon>
        <taxon>Peronosporaceae</taxon>
        <taxon>Phytophthora</taxon>
    </lineage>
</organism>
<name>A0A225V586_9STRA</name>
<keyword evidence="2" id="KW-1185">Reference proteome</keyword>
<dbReference type="AlphaFoldDB" id="A0A225V586"/>
<gene>
    <name evidence="1" type="ORF">PHMEG_00027619</name>
</gene>
<comment type="caution">
    <text evidence="1">The sequence shown here is derived from an EMBL/GenBank/DDBJ whole genome shotgun (WGS) entry which is preliminary data.</text>
</comment>
<protein>
    <submittedName>
        <fullName evidence="1">Uncharacterized protein</fullName>
    </submittedName>
</protein>
<dbReference type="Proteomes" id="UP000198211">
    <property type="component" value="Unassembled WGS sequence"/>
</dbReference>
<accession>A0A225V586</accession>
<proteinExistence type="predicted"/>